<dbReference type="SUPFAM" id="SSF46785">
    <property type="entry name" value="Winged helix' DNA-binding domain"/>
    <property type="match status" value="1"/>
</dbReference>
<feature type="binding site" evidence="7">
    <location>
        <position position="86"/>
    </location>
    <ligand>
        <name>Zn(2+)</name>
        <dbReference type="ChEBI" id="CHEBI:29105"/>
    </ligand>
</feature>
<evidence type="ECO:0000313" key="10">
    <source>
        <dbReference type="Proteomes" id="UP000316238"/>
    </source>
</evidence>
<keyword evidence="10" id="KW-1185">Reference proteome</keyword>
<evidence type="ECO:0000256" key="1">
    <source>
        <dbReference type="ARBA" id="ARBA00007957"/>
    </source>
</evidence>
<dbReference type="AlphaFoldDB" id="A0A521FYW3"/>
<evidence type="ECO:0000256" key="2">
    <source>
        <dbReference type="ARBA" id="ARBA00022491"/>
    </source>
</evidence>
<organism evidence="9 10">
    <name type="scientific">Candidatus Electronema aureum</name>
    <dbReference type="NCBI Taxonomy" id="2005002"/>
    <lineage>
        <taxon>Bacteria</taxon>
        <taxon>Pseudomonadati</taxon>
        <taxon>Thermodesulfobacteriota</taxon>
        <taxon>Desulfobulbia</taxon>
        <taxon>Desulfobulbales</taxon>
        <taxon>Desulfobulbaceae</taxon>
        <taxon>Candidatus Electronema</taxon>
    </lineage>
</organism>
<gene>
    <name evidence="9" type="ORF">CDV28_1473</name>
</gene>
<comment type="caution">
    <text evidence="9">The sequence shown here is derived from an EMBL/GenBank/DDBJ whole genome shotgun (WGS) entry which is preliminary data.</text>
</comment>
<keyword evidence="7" id="KW-0479">Metal-binding</keyword>
<evidence type="ECO:0000313" key="9">
    <source>
        <dbReference type="EMBL" id="TAA73944.1"/>
    </source>
</evidence>
<dbReference type="Gene3D" id="3.30.1490.190">
    <property type="match status" value="1"/>
</dbReference>
<keyword evidence="2" id="KW-0678">Repressor</keyword>
<dbReference type="InterPro" id="IPR002481">
    <property type="entry name" value="FUR"/>
</dbReference>
<dbReference type="PANTHER" id="PTHR33202:SF7">
    <property type="entry name" value="FERRIC UPTAKE REGULATION PROTEIN"/>
    <property type="match status" value="1"/>
</dbReference>
<comment type="cofactor">
    <cofactor evidence="7">
        <name>Zn(2+)</name>
        <dbReference type="ChEBI" id="CHEBI:29105"/>
    </cofactor>
    <text evidence="7">Binds 1 zinc ion per subunit.</text>
</comment>
<keyword evidence="8" id="KW-0408">Iron</keyword>
<protein>
    <submittedName>
        <fullName evidence="9">Fur family transcriptional regulator, ferric uptake regulator</fullName>
    </submittedName>
</protein>
<dbReference type="InterPro" id="IPR036388">
    <property type="entry name" value="WH-like_DNA-bd_sf"/>
</dbReference>
<evidence type="ECO:0000256" key="3">
    <source>
        <dbReference type="ARBA" id="ARBA00022833"/>
    </source>
</evidence>
<dbReference type="GO" id="GO:0000976">
    <property type="term" value="F:transcription cis-regulatory region binding"/>
    <property type="evidence" value="ECO:0007669"/>
    <property type="project" value="TreeGrafter"/>
</dbReference>
<comment type="cofactor">
    <cofactor evidence="8">
        <name>Mn(2+)</name>
        <dbReference type="ChEBI" id="CHEBI:29035"/>
    </cofactor>
    <cofactor evidence="8">
        <name>Fe(2+)</name>
        <dbReference type="ChEBI" id="CHEBI:29033"/>
    </cofactor>
    <text evidence="8">Binds 1 Mn(2+) or Fe(2+) ion per subunit.</text>
</comment>
<evidence type="ECO:0000256" key="6">
    <source>
        <dbReference type="ARBA" id="ARBA00023163"/>
    </source>
</evidence>
<feature type="binding site" evidence="8">
    <location>
        <position position="118"/>
    </location>
    <ligand>
        <name>Fe cation</name>
        <dbReference type="ChEBI" id="CHEBI:24875"/>
    </ligand>
</feature>
<dbReference type="GO" id="GO:0003700">
    <property type="term" value="F:DNA-binding transcription factor activity"/>
    <property type="evidence" value="ECO:0007669"/>
    <property type="project" value="InterPro"/>
</dbReference>
<keyword evidence="4" id="KW-0805">Transcription regulation</keyword>
<feature type="binding site" evidence="8">
    <location>
        <position position="101"/>
    </location>
    <ligand>
        <name>Fe cation</name>
        <dbReference type="ChEBI" id="CHEBI:24875"/>
    </ligand>
</feature>
<proteinExistence type="inferred from homology"/>
<evidence type="ECO:0000256" key="8">
    <source>
        <dbReference type="PIRSR" id="PIRSR602481-2"/>
    </source>
</evidence>
<name>A0A521FYW3_9BACT</name>
<dbReference type="PANTHER" id="PTHR33202">
    <property type="entry name" value="ZINC UPTAKE REGULATION PROTEIN"/>
    <property type="match status" value="1"/>
</dbReference>
<dbReference type="GO" id="GO:0045892">
    <property type="term" value="P:negative regulation of DNA-templated transcription"/>
    <property type="evidence" value="ECO:0007669"/>
    <property type="project" value="TreeGrafter"/>
</dbReference>
<dbReference type="GO" id="GO:0008270">
    <property type="term" value="F:zinc ion binding"/>
    <property type="evidence" value="ECO:0007669"/>
    <property type="project" value="TreeGrafter"/>
</dbReference>
<evidence type="ECO:0000256" key="7">
    <source>
        <dbReference type="PIRSR" id="PIRSR602481-1"/>
    </source>
</evidence>
<dbReference type="GO" id="GO:1900376">
    <property type="term" value="P:regulation of secondary metabolite biosynthetic process"/>
    <property type="evidence" value="ECO:0007669"/>
    <property type="project" value="TreeGrafter"/>
</dbReference>
<evidence type="ECO:0000256" key="4">
    <source>
        <dbReference type="ARBA" id="ARBA00023015"/>
    </source>
</evidence>
<evidence type="ECO:0000256" key="5">
    <source>
        <dbReference type="ARBA" id="ARBA00023125"/>
    </source>
</evidence>
<keyword evidence="6" id="KW-0804">Transcription</keyword>
<sequence>MNAPDLMVRITKQRQIILEELQKAKNHPTACELYDVVRKRLPRIGLGTVYRNLELMAENDLILKLEVGGSQKRFDAELTPHYHIRCSRCNKVENIAVDVIEDIVEAAARKTSYNILGHHVEFSGECPECQVLIRQSKEQNTQKRLFF</sequence>
<feature type="binding site" evidence="7">
    <location>
        <position position="89"/>
    </location>
    <ligand>
        <name>Zn(2+)</name>
        <dbReference type="ChEBI" id="CHEBI:29105"/>
    </ligand>
</feature>
<dbReference type="InterPro" id="IPR036390">
    <property type="entry name" value="WH_DNA-bd_sf"/>
</dbReference>
<accession>A0A521FYW3</accession>
<dbReference type="Pfam" id="PF01475">
    <property type="entry name" value="FUR"/>
    <property type="match status" value="1"/>
</dbReference>
<keyword evidence="3 7" id="KW-0862">Zinc</keyword>
<dbReference type="Proteomes" id="UP000316238">
    <property type="component" value="Unassembled WGS sequence"/>
</dbReference>
<feature type="binding site" evidence="7">
    <location>
        <position position="129"/>
    </location>
    <ligand>
        <name>Zn(2+)</name>
        <dbReference type="ChEBI" id="CHEBI:29105"/>
    </ligand>
</feature>
<feature type="binding site" evidence="7">
    <location>
        <position position="126"/>
    </location>
    <ligand>
        <name>Zn(2+)</name>
        <dbReference type="ChEBI" id="CHEBI:29105"/>
    </ligand>
</feature>
<dbReference type="EMBL" id="NQJD01000047">
    <property type="protein sequence ID" value="TAA73944.1"/>
    <property type="molecule type" value="Genomic_DNA"/>
</dbReference>
<dbReference type="Gene3D" id="1.10.10.10">
    <property type="entry name" value="Winged helix-like DNA-binding domain superfamily/Winged helix DNA-binding domain"/>
    <property type="match status" value="1"/>
</dbReference>
<dbReference type="CDD" id="cd07153">
    <property type="entry name" value="Fur_like"/>
    <property type="match status" value="1"/>
</dbReference>
<comment type="similarity">
    <text evidence="1">Belongs to the Fur family.</text>
</comment>
<dbReference type="InterPro" id="IPR043135">
    <property type="entry name" value="Fur_C"/>
</dbReference>
<keyword evidence="5" id="KW-0238">DNA-binding</keyword>
<reference evidence="9" key="1">
    <citation type="submission" date="2017-07" db="EMBL/GenBank/DDBJ databases">
        <title>The cable genome - Insights into the physiology and evolution of filamentous bacteria capable of sulfide oxidation via long distance electron transfer.</title>
        <authorList>
            <person name="Thorup C."/>
            <person name="Bjerg J.T."/>
            <person name="Schreiber L."/>
            <person name="Nielsen L.P."/>
            <person name="Kjeldsen K.U."/>
            <person name="Boesen T."/>
            <person name="Boggild A."/>
            <person name="Meysman F."/>
            <person name="Geelhoed J."/>
            <person name="Schramm A."/>
        </authorList>
    </citation>
    <scope>NUCLEOTIDE SEQUENCE [LARGE SCALE GENOMIC DNA]</scope>
    <source>
        <strain evidence="9">GS</strain>
    </source>
</reference>